<dbReference type="Proteomes" id="UP000190037">
    <property type="component" value="Unassembled WGS sequence"/>
</dbReference>
<name>A0A1T3P694_9ACTN</name>
<dbReference type="AlphaFoldDB" id="A0A1T3P694"/>
<evidence type="ECO:0000313" key="1">
    <source>
        <dbReference type="EMBL" id="OPC84471.1"/>
    </source>
</evidence>
<dbReference type="InterPro" id="IPR036983">
    <property type="entry name" value="AIM24_sf"/>
</dbReference>
<dbReference type="STRING" id="159449.B4N89_29260"/>
<dbReference type="InterPro" id="IPR016031">
    <property type="entry name" value="Trp_RNA-bd_attenuator-like_dom"/>
</dbReference>
<protein>
    <submittedName>
        <fullName evidence="1">TIGR00266 family protein</fullName>
    </submittedName>
</protein>
<dbReference type="EMBL" id="MWQN01000001">
    <property type="protein sequence ID" value="OPC84471.1"/>
    <property type="molecule type" value="Genomic_DNA"/>
</dbReference>
<dbReference type="InterPro" id="IPR002838">
    <property type="entry name" value="AIM24"/>
</dbReference>
<dbReference type="OrthoDB" id="6048299at2"/>
<dbReference type="PANTHER" id="PTHR43657">
    <property type="entry name" value="TRYPTOPHAN RNA-BINDING ATTENUATOR PROTEIN-LIKE PROTEIN"/>
    <property type="match status" value="1"/>
</dbReference>
<dbReference type="RefSeq" id="WP_078978767.1">
    <property type="nucleotide sequence ID" value="NZ_MWQN01000001.1"/>
</dbReference>
<sequence>MRVEVRHGPAFAAARCLLDPGEAMRAESGAMMAHSAGVEISAKVEGGLMRGLKRSVLGGESFFQTTFTAPARGGWVDVATALPGDIANVTLTPEVPEFLLTRTSWLANSAGVQIDTRWGGLRNLVGGEGGFLVHASGQGEVILGCYGALDVLDLEAGEQVVIDTGHVVAYAPTITFTTRRAARGRTIASVASGEGLVFDFTGPGRVLTQTRNPSAFASFVAGLPGVRN</sequence>
<organism evidence="1 2">
    <name type="scientific">Embleya scabrispora</name>
    <dbReference type="NCBI Taxonomy" id="159449"/>
    <lineage>
        <taxon>Bacteria</taxon>
        <taxon>Bacillati</taxon>
        <taxon>Actinomycetota</taxon>
        <taxon>Actinomycetes</taxon>
        <taxon>Kitasatosporales</taxon>
        <taxon>Streptomycetaceae</taxon>
        <taxon>Embleya</taxon>
    </lineage>
</organism>
<proteinExistence type="predicted"/>
<dbReference type="SUPFAM" id="SSF51219">
    <property type="entry name" value="TRAP-like"/>
    <property type="match status" value="1"/>
</dbReference>
<dbReference type="PANTHER" id="PTHR43657:SF1">
    <property type="entry name" value="ALTERED INHERITANCE OF MITOCHONDRIA PROTEIN 24, MITOCHONDRIAL"/>
    <property type="match status" value="1"/>
</dbReference>
<keyword evidence="2" id="KW-1185">Reference proteome</keyword>
<dbReference type="Pfam" id="PF01987">
    <property type="entry name" value="AIM24"/>
    <property type="match status" value="1"/>
</dbReference>
<dbReference type="NCBIfam" id="TIGR00266">
    <property type="entry name" value="TIGR00266 family protein"/>
    <property type="match status" value="1"/>
</dbReference>
<evidence type="ECO:0000313" key="2">
    <source>
        <dbReference type="Proteomes" id="UP000190037"/>
    </source>
</evidence>
<gene>
    <name evidence="1" type="ORF">B4N89_29260</name>
</gene>
<comment type="caution">
    <text evidence="1">The sequence shown here is derived from an EMBL/GenBank/DDBJ whole genome shotgun (WGS) entry which is preliminary data.</text>
</comment>
<reference evidence="1 2" key="1">
    <citation type="submission" date="2017-03" db="EMBL/GenBank/DDBJ databases">
        <title>Draft genome sequence of Streptomyces scabrisporus NF3, endophyte isolated from Amphipterygium adstringens.</title>
        <authorList>
            <person name="Vazquez M."/>
            <person name="Ceapa C.D."/>
            <person name="Rodriguez Luna D."/>
            <person name="Sanchez Esquivel S."/>
        </authorList>
    </citation>
    <scope>NUCLEOTIDE SEQUENCE [LARGE SCALE GENOMIC DNA]</scope>
    <source>
        <strain evidence="1 2">NF3</strain>
    </source>
</reference>
<dbReference type="Gene3D" id="3.60.160.10">
    <property type="entry name" value="Mitochondrial biogenesis AIM24"/>
    <property type="match status" value="1"/>
</dbReference>
<accession>A0A1T3P694</accession>